<dbReference type="UniPathway" id="UPA00140">
    <property type="reaction ID" value="UER00205"/>
</dbReference>
<organism evidence="8 9">
    <name type="scientific">Kytococcus sedentarius (strain ATCC 14392 / DSM 20547 / JCM 11482 / CCUG 33030 / NBRC 15357 / NCTC 11040 / CCM 314 / 541)</name>
    <name type="common">Micrococcus sedentarius</name>
    <dbReference type="NCBI Taxonomy" id="478801"/>
    <lineage>
        <taxon>Bacteria</taxon>
        <taxon>Bacillati</taxon>
        <taxon>Actinomycetota</taxon>
        <taxon>Actinomycetes</taxon>
        <taxon>Micrococcales</taxon>
        <taxon>Kytococcaceae</taxon>
        <taxon>Kytococcus</taxon>
    </lineage>
</organism>
<dbReference type="GO" id="GO:0019379">
    <property type="term" value="P:sulfate assimilation, phosphoadenylyl sulfate reduction by phosphoadenylyl-sulfate reductase (thioredoxin)"/>
    <property type="evidence" value="ECO:0007669"/>
    <property type="project" value="TreeGrafter"/>
</dbReference>
<evidence type="ECO:0000256" key="6">
    <source>
        <dbReference type="RuleBase" id="RU004347"/>
    </source>
</evidence>
<name>C7NJU9_KYTSD</name>
<evidence type="ECO:0000256" key="5">
    <source>
        <dbReference type="ARBA" id="ARBA00022840"/>
    </source>
</evidence>
<evidence type="ECO:0000256" key="3">
    <source>
        <dbReference type="ARBA" id="ARBA00022679"/>
    </source>
</evidence>
<dbReference type="eggNOG" id="COG0529">
    <property type="taxonomic scope" value="Bacteria"/>
</dbReference>
<comment type="pathway">
    <text evidence="6">Sulfur metabolism; hydrogen sulfide biosynthesis; sulfite from sulfate: step 2/3.</text>
</comment>
<dbReference type="STRING" id="478801.Ksed_18790"/>
<evidence type="ECO:0000256" key="4">
    <source>
        <dbReference type="ARBA" id="ARBA00022741"/>
    </source>
</evidence>
<evidence type="ECO:0000256" key="1">
    <source>
        <dbReference type="ARBA" id="ARBA00001823"/>
    </source>
</evidence>
<evidence type="ECO:0000313" key="9">
    <source>
        <dbReference type="Proteomes" id="UP000006666"/>
    </source>
</evidence>
<dbReference type="Proteomes" id="UP000006666">
    <property type="component" value="Chromosome"/>
</dbReference>
<dbReference type="InterPro" id="IPR050512">
    <property type="entry name" value="Sulf_AdTrans/APS_kinase"/>
</dbReference>
<dbReference type="AlphaFoldDB" id="C7NJU9"/>
<dbReference type="CDD" id="cd02027">
    <property type="entry name" value="APSK"/>
    <property type="match status" value="1"/>
</dbReference>
<dbReference type="PANTHER" id="PTHR42700:SF1">
    <property type="entry name" value="SULFATE ADENYLYLTRANSFERASE"/>
    <property type="match status" value="1"/>
</dbReference>
<comment type="function">
    <text evidence="6">Catalyzes the synthesis of activated sulfate.</text>
</comment>
<protein>
    <recommendedName>
        <fullName evidence="2 6">Adenylyl-sulfate kinase</fullName>
        <ecNumber evidence="2 6">2.7.1.25</ecNumber>
    </recommendedName>
</protein>
<evidence type="ECO:0000313" key="8">
    <source>
        <dbReference type="EMBL" id="ACV06881.1"/>
    </source>
</evidence>
<sequence>MADESMRPLTGTPEALDAFDRARLGWPAEVAATPAASLFENLDPAAPPVDSIRVLDAEGAPAGDLVDITWSQGLVSGRMVPAESPSSMPFEHLRPRPQDLEGLTELVHVRDGEPQLSPPPAGARTGVLVTRSLRTAEGAVSRAAVRILRSTLEEAGDQSLPVWHLPMADHVVEPTLGQIGLDVRPAPAAQRSSPQGAVILFSGLSGSGKSTLARRLRDRLIEETQRSVVLLDGDVVRRHLSAGLGFSPADREVNVKRIGWVAAQIAGEGAIAICSPIAPFESSRRAIEEMAHEEDASFALIHVATPLEECERRDRKGLYARARAGEIPDFTGVSSPYEVPEAPTLRIDTTGISVDEALDRVVASLAPLNLFEGVQA</sequence>
<keyword evidence="5 6" id="KW-0067">ATP-binding</keyword>
<keyword evidence="3 6" id="KW-0808">Transferase</keyword>
<evidence type="ECO:0000256" key="2">
    <source>
        <dbReference type="ARBA" id="ARBA00012121"/>
    </source>
</evidence>
<dbReference type="GO" id="GO:0010134">
    <property type="term" value="P:sulfate assimilation via adenylyl sulfate reduction"/>
    <property type="evidence" value="ECO:0007669"/>
    <property type="project" value="TreeGrafter"/>
</dbReference>
<dbReference type="InterPro" id="IPR059117">
    <property type="entry name" value="APS_kinase_dom"/>
</dbReference>
<dbReference type="EC" id="2.7.1.25" evidence="2 6"/>
<dbReference type="EMBL" id="CP001686">
    <property type="protein sequence ID" value="ACV06881.1"/>
    <property type="molecule type" value="Genomic_DNA"/>
</dbReference>
<evidence type="ECO:0000259" key="7">
    <source>
        <dbReference type="Pfam" id="PF01583"/>
    </source>
</evidence>
<dbReference type="GO" id="GO:0004020">
    <property type="term" value="F:adenylylsulfate kinase activity"/>
    <property type="evidence" value="ECO:0007669"/>
    <property type="project" value="UniProtKB-EC"/>
</dbReference>
<gene>
    <name evidence="8" type="ordered locus">Ksed_18790</name>
</gene>
<feature type="domain" description="APS kinase" evidence="7">
    <location>
        <begin position="195"/>
        <end position="348"/>
    </location>
</feature>
<dbReference type="HOGENOM" id="CLU_022950_0_1_11"/>
<comment type="catalytic activity">
    <reaction evidence="1 6">
        <text>adenosine 5'-phosphosulfate + ATP = 3'-phosphoadenylyl sulfate + ADP + H(+)</text>
        <dbReference type="Rhea" id="RHEA:24152"/>
        <dbReference type="ChEBI" id="CHEBI:15378"/>
        <dbReference type="ChEBI" id="CHEBI:30616"/>
        <dbReference type="ChEBI" id="CHEBI:58243"/>
        <dbReference type="ChEBI" id="CHEBI:58339"/>
        <dbReference type="ChEBI" id="CHEBI:456216"/>
        <dbReference type="EC" id="2.7.1.25"/>
    </reaction>
</comment>
<dbReference type="GO" id="GO:0070814">
    <property type="term" value="P:hydrogen sulfide biosynthetic process"/>
    <property type="evidence" value="ECO:0007669"/>
    <property type="project" value="UniProtKB-UniPathway"/>
</dbReference>
<dbReference type="GO" id="GO:0004781">
    <property type="term" value="F:sulfate adenylyltransferase (ATP) activity"/>
    <property type="evidence" value="ECO:0007669"/>
    <property type="project" value="TreeGrafter"/>
</dbReference>
<dbReference type="Gene3D" id="3.40.50.300">
    <property type="entry name" value="P-loop containing nucleotide triphosphate hydrolases"/>
    <property type="match status" value="1"/>
</dbReference>
<dbReference type="KEGG" id="kse:Ksed_18790"/>
<dbReference type="GO" id="GO:0005524">
    <property type="term" value="F:ATP binding"/>
    <property type="evidence" value="ECO:0007669"/>
    <property type="project" value="UniProtKB-KW"/>
</dbReference>
<dbReference type="Pfam" id="PF01583">
    <property type="entry name" value="APS_kinase"/>
    <property type="match status" value="1"/>
</dbReference>
<accession>C7NJU9</accession>
<dbReference type="RefSeq" id="WP_015779821.1">
    <property type="nucleotide sequence ID" value="NC_013169.1"/>
</dbReference>
<keyword evidence="4 6" id="KW-0547">Nucleotide-binding</keyword>
<reference evidence="8 9" key="1">
    <citation type="journal article" date="2009" name="Stand. Genomic Sci.">
        <title>Complete genome sequence of Kytococcus sedentarius type strain (541).</title>
        <authorList>
            <person name="Sims D."/>
            <person name="Brettin T."/>
            <person name="Detter J.C."/>
            <person name="Han C."/>
            <person name="Lapidus A."/>
            <person name="Copeland A."/>
            <person name="Glavina Del Rio T."/>
            <person name="Nolan M."/>
            <person name="Chen F."/>
            <person name="Lucas S."/>
            <person name="Tice H."/>
            <person name="Cheng J.F."/>
            <person name="Bruce D."/>
            <person name="Goodwin L."/>
            <person name="Pitluck S."/>
            <person name="Ovchinnikova G."/>
            <person name="Pati A."/>
            <person name="Ivanova N."/>
            <person name="Mavrommatis K."/>
            <person name="Chen A."/>
            <person name="Palaniappan K."/>
            <person name="D'haeseleer P."/>
            <person name="Chain P."/>
            <person name="Bristow J."/>
            <person name="Eisen J.A."/>
            <person name="Markowitz V."/>
            <person name="Hugenholtz P."/>
            <person name="Schneider S."/>
            <person name="Goker M."/>
            <person name="Pukall R."/>
            <person name="Kyrpides N.C."/>
            <person name="Klenk H.P."/>
        </authorList>
    </citation>
    <scope>NUCLEOTIDE SEQUENCE [LARGE SCALE GENOMIC DNA]</scope>
    <source>
        <strain evidence="9">ATCC 14392 / DSM 20547 / JCM 11482 / CCUG 33030 / NBRC 15357 / NCTC 11040 / CCM 314 / 541</strain>
    </source>
</reference>
<proteinExistence type="inferred from homology"/>
<keyword evidence="9" id="KW-1185">Reference proteome</keyword>
<dbReference type="SUPFAM" id="SSF52540">
    <property type="entry name" value="P-loop containing nucleoside triphosphate hydrolases"/>
    <property type="match status" value="1"/>
</dbReference>
<dbReference type="GO" id="GO:0005737">
    <property type="term" value="C:cytoplasm"/>
    <property type="evidence" value="ECO:0007669"/>
    <property type="project" value="TreeGrafter"/>
</dbReference>
<dbReference type="InterPro" id="IPR002891">
    <property type="entry name" value="APS"/>
</dbReference>
<comment type="similarity">
    <text evidence="6">Belongs to the APS kinase family.</text>
</comment>
<dbReference type="NCBIfam" id="TIGR00455">
    <property type="entry name" value="apsK"/>
    <property type="match status" value="1"/>
</dbReference>
<keyword evidence="6 8" id="KW-0418">Kinase</keyword>
<dbReference type="PANTHER" id="PTHR42700">
    <property type="entry name" value="SULFATE ADENYLYLTRANSFERASE"/>
    <property type="match status" value="1"/>
</dbReference>
<dbReference type="InterPro" id="IPR027417">
    <property type="entry name" value="P-loop_NTPase"/>
</dbReference>
<dbReference type="NCBIfam" id="NF003013">
    <property type="entry name" value="PRK03846.1"/>
    <property type="match status" value="1"/>
</dbReference>